<dbReference type="EMBL" id="JAWCUI010000081">
    <property type="protein sequence ID" value="KAL1889013.1"/>
    <property type="molecule type" value="Genomic_DNA"/>
</dbReference>
<evidence type="ECO:0000256" key="1">
    <source>
        <dbReference type="SAM" id="MobiDB-lite"/>
    </source>
</evidence>
<gene>
    <name evidence="2" type="ORF">Sste5346_009193</name>
</gene>
<feature type="compositionally biased region" description="Acidic residues" evidence="1">
    <location>
        <begin position="200"/>
        <end position="221"/>
    </location>
</feature>
<protein>
    <submittedName>
        <fullName evidence="2">Uncharacterized protein</fullName>
    </submittedName>
</protein>
<proteinExistence type="predicted"/>
<keyword evidence="3" id="KW-1185">Reference proteome</keyword>
<sequence>MATLLSVLTSRNPHLDTSKVPWGPNTELDLDFEPLGWVPWVEFSYDNLTEIFREQLKARYDDSSTNNVSALPLDLEICNEHTLELALHRFIMPTPVNWEMNSPEYAIVRWDAHGSKRLTIKLALWCLAMMAVKGGNSIDCSYPALNSWRIEGDRYTHNASGASKTRLGHRDVVQGLDPEAISDWQYAEEETSTSGYGDGSQEDEQEEEENEASEYGEDDIEDARSIHETAGDPGPELHGGESDTGPVGSGNGSRDSDTETIVAGLRRMRVTIKKRMLSRRPYFVDARGRDIDTDITEWTRVRHHYELAGRRHVYVADTFPE</sequence>
<accession>A0ABR3YKZ6</accession>
<evidence type="ECO:0000313" key="3">
    <source>
        <dbReference type="Proteomes" id="UP001583186"/>
    </source>
</evidence>
<dbReference type="Proteomes" id="UP001583186">
    <property type="component" value="Unassembled WGS sequence"/>
</dbReference>
<feature type="region of interest" description="Disordered" evidence="1">
    <location>
        <begin position="187"/>
        <end position="261"/>
    </location>
</feature>
<reference evidence="2 3" key="1">
    <citation type="journal article" date="2024" name="IMA Fungus">
        <title>IMA Genome - F19 : A genome assembly and annotation guide to empower mycologists, including annotated draft genome sequences of Ceratocystis pirilliformis, Diaporthe australafricana, Fusarium ophioides, Paecilomyces lecythidis, and Sporothrix stenoceras.</title>
        <authorList>
            <person name="Aylward J."/>
            <person name="Wilson A.M."/>
            <person name="Visagie C.M."/>
            <person name="Spraker J."/>
            <person name="Barnes I."/>
            <person name="Buitendag C."/>
            <person name="Ceriani C."/>
            <person name="Del Mar Angel L."/>
            <person name="du Plessis D."/>
            <person name="Fuchs T."/>
            <person name="Gasser K."/>
            <person name="Kramer D."/>
            <person name="Li W."/>
            <person name="Munsamy K."/>
            <person name="Piso A."/>
            <person name="Price J.L."/>
            <person name="Sonnekus B."/>
            <person name="Thomas C."/>
            <person name="van der Nest A."/>
            <person name="van Dijk A."/>
            <person name="van Heerden A."/>
            <person name="van Vuuren N."/>
            <person name="Yilmaz N."/>
            <person name="Duong T.A."/>
            <person name="van der Merwe N.A."/>
            <person name="Wingfield M.J."/>
            <person name="Wingfield B.D."/>
        </authorList>
    </citation>
    <scope>NUCLEOTIDE SEQUENCE [LARGE SCALE GENOMIC DNA]</scope>
    <source>
        <strain evidence="2 3">CMW 5346</strain>
    </source>
</reference>
<organism evidence="2 3">
    <name type="scientific">Sporothrix stenoceras</name>
    <dbReference type="NCBI Taxonomy" id="5173"/>
    <lineage>
        <taxon>Eukaryota</taxon>
        <taxon>Fungi</taxon>
        <taxon>Dikarya</taxon>
        <taxon>Ascomycota</taxon>
        <taxon>Pezizomycotina</taxon>
        <taxon>Sordariomycetes</taxon>
        <taxon>Sordariomycetidae</taxon>
        <taxon>Ophiostomatales</taxon>
        <taxon>Ophiostomataceae</taxon>
        <taxon>Sporothrix</taxon>
    </lineage>
</organism>
<evidence type="ECO:0000313" key="2">
    <source>
        <dbReference type="EMBL" id="KAL1889013.1"/>
    </source>
</evidence>
<name>A0ABR3YKZ6_9PEZI</name>
<comment type="caution">
    <text evidence="2">The sequence shown here is derived from an EMBL/GenBank/DDBJ whole genome shotgun (WGS) entry which is preliminary data.</text>
</comment>